<keyword evidence="4" id="KW-0963">Cytoplasm</keyword>
<proteinExistence type="inferred from homology"/>
<dbReference type="GO" id="GO:0016477">
    <property type="term" value="P:cell migration"/>
    <property type="evidence" value="ECO:0007669"/>
    <property type="project" value="TreeGrafter"/>
</dbReference>
<dbReference type="GO" id="GO:0098609">
    <property type="term" value="P:cell-cell adhesion"/>
    <property type="evidence" value="ECO:0007669"/>
    <property type="project" value="TreeGrafter"/>
</dbReference>
<protein>
    <submittedName>
        <fullName evidence="8">Catenin alpha-2-like isoform X4</fullName>
    </submittedName>
</protein>
<feature type="coiled-coil region" evidence="7">
    <location>
        <begin position="337"/>
        <end position="391"/>
    </location>
</feature>
<evidence type="ECO:0000313" key="9">
    <source>
        <dbReference type="Proteomes" id="UP000276133"/>
    </source>
</evidence>
<dbReference type="EMBL" id="REGN01003488">
    <property type="protein sequence ID" value="RNA22322.1"/>
    <property type="molecule type" value="Genomic_DNA"/>
</dbReference>
<sequence>MVNQGLMVSPSMSASGSSELSFQSKTVESLIGPIINQLNQLNLASNPQTSSTLLKRKKGTSKKANYLVDSLIKSIELFMHHANDIAQENGECRDEIMRCIEEIRQHGNMMIEASRDFSLDPLSVQKRLHMVKISKDLLNSIATLLQIGDLIDSNLLLQSIQRVRQDLVQLKQSNNQDELAANFKNYGSDLIELTNLAGKRQALLNDLRLKDELASCRAILKRNSLKLFTSSKTLIRHPELSAAQLNHDMVYKEQDEALERIQSIVTNELTSDNLSHLYDETASLSSALDELDRQILSIDPSQFNESRMRLKLETQLENIISAVALMADSESTRAARRDRIVNECNILRQALQDLLNAYTGAKTNEHTTDHIQTATNDMTKLTRSLRRLLRKAVIDHISDSFIEVNFPLDSLIEVAKRGDQKQLDEYSQIFLDNAEKLLEVSSMACSMSNNLEGIKLVRMAAIQVQQLSPQIVNCAKILSSRQSSKVALENMDVFRDLCTKNVKLLTDSVDDITQVNDFLSVCENHILDELNRSCVALRDAEPDLLDRLAGGIRGRCMRVCNVVLSETDLYEPDEVIDKINDTVYVLRDQLIGNFAHGVHHAVACLQQQQQIDDNGFVEASRLIYDGIHEVRNAVLMLYDNGFDAESELNDDDFVPEMNSASQQVSADSNAYWPGYHYKAESEQEPFKEEQFINYPQEQRQQIQRQLESFRQEKKNFDREVLKWDDKG</sequence>
<dbReference type="PANTHER" id="PTHR18914">
    <property type="entry name" value="ALPHA CATENIN"/>
    <property type="match status" value="1"/>
</dbReference>
<comment type="caution">
    <text evidence="8">The sequence shown here is derived from an EMBL/GenBank/DDBJ whole genome shotgun (WGS) entry which is preliminary data.</text>
</comment>
<dbReference type="AlphaFoldDB" id="A0A3M7RFG9"/>
<accession>A0A3M7RFG9</accession>
<dbReference type="OrthoDB" id="6376697at2759"/>
<reference evidence="8 9" key="1">
    <citation type="journal article" date="2018" name="Sci. Rep.">
        <title>Genomic signatures of local adaptation to the degree of environmental predictability in rotifers.</title>
        <authorList>
            <person name="Franch-Gras L."/>
            <person name="Hahn C."/>
            <person name="Garcia-Roger E.M."/>
            <person name="Carmona M.J."/>
            <person name="Serra M."/>
            <person name="Gomez A."/>
        </authorList>
    </citation>
    <scope>NUCLEOTIDE SEQUENCE [LARGE SCALE GENOMIC DNA]</scope>
    <source>
        <strain evidence="8">HYR1</strain>
    </source>
</reference>
<evidence type="ECO:0000313" key="8">
    <source>
        <dbReference type="EMBL" id="RNA22322.1"/>
    </source>
</evidence>
<dbReference type="GO" id="GO:0008013">
    <property type="term" value="F:beta-catenin binding"/>
    <property type="evidence" value="ECO:0007669"/>
    <property type="project" value="TreeGrafter"/>
</dbReference>
<dbReference type="InterPro" id="IPR001033">
    <property type="entry name" value="Alpha_catenin"/>
</dbReference>
<dbReference type="SUPFAM" id="SSF47220">
    <property type="entry name" value="alpha-catenin/vinculin-like"/>
    <property type="match status" value="3"/>
</dbReference>
<gene>
    <name evidence="8" type="ORF">BpHYR1_008486</name>
</gene>
<keyword evidence="6" id="KW-0965">Cell junction</keyword>
<dbReference type="PRINTS" id="PR00805">
    <property type="entry name" value="ALPHACATENIN"/>
</dbReference>
<dbReference type="PANTHER" id="PTHR18914:SF9">
    <property type="entry name" value="CATENIN ALPHA"/>
    <property type="match status" value="1"/>
</dbReference>
<dbReference type="STRING" id="10195.A0A3M7RFG9"/>
<evidence type="ECO:0000256" key="5">
    <source>
        <dbReference type="ARBA" id="ARBA00022889"/>
    </source>
</evidence>
<evidence type="ECO:0000256" key="4">
    <source>
        <dbReference type="ARBA" id="ARBA00022490"/>
    </source>
</evidence>
<name>A0A3M7RFG9_BRAPC</name>
<dbReference type="GO" id="GO:0045296">
    <property type="term" value="F:cadherin binding"/>
    <property type="evidence" value="ECO:0007669"/>
    <property type="project" value="InterPro"/>
</dbReference>
<dbReference type="Proteomes" id="UP000276133">
    <property type="component" value="Unassembled WGS sequence"/>
</dbReference>
<dbReference type="InterPro" id="IPR006077">
    <property type="entry name" value="Vinculin/catenin"/>
</dbReference>
<organism evidence="8 9">
    <name type="scientific">Brachionus plicatilis</name>
    <name type="common">Marine rotifer</name>
    <name type="synonym">Brachionus muelleri</name>
    <dbReference type="NCBI Taxonomy" id="10195"/>
    <lineage>
        <taxon>Eukaryota</taxon>
        <taxon>Metazoa</taxon>
        <taxon>Spiralia</taxon>
        <taxon>Gnathifera</taxon>
        <taxon>Rotifera</taxon>
        <taxon>Eurotatoria</taxon>
        <taxon>Monogononta</taxon>
        <taxon>Pseudotrocha</taxon>
        <taxon>Ploima</taxon>
        <taxon>Brachionidae</taxon>
        <taxon>Brachionus</taxon>
    </lineage>
</organism>
<dbReference type="GO" id="GO:0016342">
    <property type="term" value="C:catenin complex"/>
    <property type="evidence" value="ECO:0007669"/>
    <property type="project" value="TreeGrafter"/>
</dbReference>
<dbReference type="GO" id="GO:0005912">
    <property type="term" value="C:adherens junction"/>
    <property type="evidence" value="ECO:0007669"/>
    <property type="project" value="TreeGrafter"/>
</dbReference>
<dbReference type="GO" id="GO:0051015">
    <property type="term" value="F:actin filament binding"/>
    <property type="evidence" value="ECO:0007669"/>
    <property type="project" value="InterPro"/>
</dbReference>
<keyword evidence="7" id="KW-0175">Coiled coil</keyword>
<comment type="similarity">
    <text evidence="3">Belongs to the vinculin/alpha-catenin family.</text>
</comment>
<evidence type="ECO:0000256" key="1">
    <source>
        <dbReference type="ARBA" id="ARBA00004282"/>
    </source>
</evidence>
<dbReference type="Gene3D" id="6.10.250.2510">
    <property type="match status" value="1"/>
</dbReference>
<evidence type="ECO:0000256" key="6">
    <source>
        <dbReference type="ARBA" id="ARBA00022949"/>
    </source>
</evidence>
<comment type="subcellular location">
    <subcellularLocation>
        <location evidence="1">Cell junction</location>
    </subcellularLocation>
    <subcellularLocation>
        <location evidence="2">Cytoplasm</location>
    </subcellularLocation>
</comment>
<feature type="non-terminal residue" evidence="8">
    <location>
        <position position="727"/>
    </location>
</feature>
<dbReference type="InterPro" id="IPR036723">
    <property type="entry name" value="Alpha-catenin/vinculin-like_sf"/>
</dbReference>
<keyword evidence="9" id="KW-1185">Reference proteome</keyword>
<evidence type="ECO:0000256" key="3">
    <source>
        <dbReference type="ARBA" id="ARBA00008376"/>
    </source>
</evidence>
<dbReference type="Gene3D" id="1.20.120.230">
    <property type="entry name" value="Alpha-catenin/vinculin-like"/>
    <property type="match status" value="4"/>
</dbReference>
<evidence type="ECO:0000256" key="2">
    <source>
        <dbReference type="ARBA" id="ARBA00004496"/>
    </source>
</evidence>
<dbReference type="Pfam" id="PF01044">
    <property type="entry name" value="Vinculin"/>
    <property type="match status" value="1"/>
</dbReference>
<keyword evidence="5" id="KW-0130">Cell adhesion</keyword>
<dbReference type="GO" id="GO:0005737">
    <property type="term" value="C:cytoplasm"/>
    <property type="evidence" value="ECO:0007669"/>
    <property type="project" value="UniProtKB-SubCell"/>
</dbReference>
<evidence type="ECO:0000256" key="7">
    <source>
        <dbReference type="SAM" id="Coils"/>
    </source>
</evidence>